<evidence type="ECO:0000313" key="8">
    <source>
        <dbReference type="Proteomes" id="UP000799772"/>
    </source>
</evidence>
<dbReference type="EMBL" id="ML978123">
    <property type="protein sequence ID" value="KAF2102099.1"/>
    <property type="molecule type" value="Genomic_DNA"/>
</dbReference>
<evidence type="ECO:0000256" key="2">
    <source>
        <dbReference type="ARBA" id="ARBA00022692"/>
    </source>
</evidence>
<evidence type="ECO:0000256" key="5">
    <source>
        <dbReference type="SAM" id="MobiDB-lite"/>
    </source>
</evidence>
<organism evidence="7 8">
    <name type="scientific">Rhizodiscina lignyota</name>
    <dbReference type="NCBI Taxonomy" id="1504668"/>
    <lineage>
        <taxon>Eukaryota</taxon>
        <taxon>Fungi</taxon>
        <taxon>Dikarya</taxon>
        <taxon>Ascomycota</taxon>
        <taxon>Pezizomycotina</taxon>
        <taxon>Dothideomycetes</taxon>
        <taxon>Pleosporomycetidae</taxon>
        <taxon>Aulographales</taxon>
        <taxon>Rhizodiscinaceae</taxon>
        <taxon>Rhizodiscina</taxon>
    </lineage>
</organism>
<evidence type="ECO:0000256" key="3">
    <source>
        <dbReference type="ARBA" id="ARBA00022989"/>
    </source>
</evidence>
<gene>
    <name evidence="7" type="ORF">NA57DRAFT_73536</name>
</gene>
<keyword evidence="4 6" id="KW-0472">Membrane</keyword>
<keyword evidence="3 6" id="KW-1133">Transmembrane helix</keyword>
<dbReference type="Proteomes" id="UP000799772">
    <property type="component" value="Unassembled WGS sequence"/>
</dbReference>
<feature type="compositionally biased region" description="Low complexity" evidence="5">
    <location>
        <begin position="92"/>
        <end position="103"/>
    </location>
</feature>
<evidence type="ECO:0000256" key="6">
    <source>
        <dbReference type="SAM" id="Phobius"/>
    </source>
</evidence>
<feature type="compositionally biased region" description="Polar residues" evidence="5">
    <location>
        <begin position="210"/>
        <end position="232"/>
    </location>
</feature>
<feature type="region of interest" description="Disordered" evidence="5">
    <location>
        <begin position="92"/>
        <end position="116"/>
    </location>
</feature>
<evidence type="ECO:0000313" key="7">
    <source>
        <dbReference type="EMBL" id="KAF2102099.1"/>
    </source>
</evidence>
<comment type="caution">
    <text evidence="7">The sequence shown here is derived from an EMBL/GenBank/DDBJ whole genome shotgun (WGS) entry which is preliminary data.</text>
</comment>
<evidence type="ECO:0000256" key="4">
    <source>
        <dbReference type="ARBA" id="ARBA00023136"/>
    </source>
</evidence>
<dbReference type="InterPro" id="IPR051694">
    <property type="entry name" value="Immunoregulatory_rcpt-like"/>
</dbReference>
<keyword evidence="2 6" id="KW-0812">Transmembrane</keyword>
<feature type="region of interest" description="Disordered" evidence="5">
    <location>
        <begin position="206"/>
        <end position="248"/>
    </location>
</feature>
<dbReference type="GO" id="GO:0071944">
    <property type="term" value="C:cell periphery"/>
    <property type="evidence" value="ECO:0007669"/>
    <property type="project" value="UniProtKB-ARBA"/>
</dbReference>
<dbReference type="AlphaFoldDB" id="A0A9P4MDY8"/>
<comment type="subcellular location">
    <subcellularLocation>
        <location evidence="1">Membrane</location>
        <topology evidence="1">Single-pass membrane protein</topology>
    </subcellularLocation>
</comment>
<reference evidence="7" key="1">
    <citation type="journal article" date="2020" name="Stud. Mycol.">
        <title>101 Dothideomycetes genomes: a test case for predicting lifestyles and emergence of pathogens.</title>
        <authorList>
            <person name="Haridas S."/>
            <person name="Albert R."/>
            <person name="Binder M."/>
            <person name="Bloem J."/>
            <person name="Labutti K."/>
            <person name="Salamov A."/>
            <person name="Andreopoulos B."/>
            <person name="Baker S."/>
            <person name="Barry K."/>
            <person name="Bills G."/>
            <person name="Bluhm B."/>
            <person name="Cannon C."/>
            <person name="Castanera R."/>
            <person name="Culley D."/>
            <person name="Daum C."/>
            <person name="Ezra D."/>
            <person name="Gonzalez J."/>
            <person name="Henrissat B."/>
            <person name="Kuo A."/>
            <person name="Liang C."/>
            <person name="Lipzen A."/>
            <person name="Lutzoni F."/>
            <person name="Magnuson J."/>
            <person name="Mondo S."/>
            <person name="Nolan M."/>
            <person name="Ohm R."/>
            <person name="Pangilinan J."/>
            <person name="Park H.-J."/>
            <person name="Ramirez L."/>
            <person name="Alfaro M."/>
            <person name="Sun H."/>
            <person name="Tritt A."/>
            <person name="Yoshinaga Y."/>
            <person name="Zwiers L.-H."/>
            <person name="Turgeon B."/>
            <person name="Goodwin S."/>
            <person name="Spatafora J."/>
            <person name="Crous P."/>
            <person name="Grigoriev I."/>
        </authorList>
    </citation>
    <scope>NUCLEOTIDE SEQUENCE</scope>
    <source>
        <strain evidence="7">CBS 133067</strain>
    </source>
</reference>
<evidence type="ECO:0000256" key="1">
    <source>
        <dbReference type="ARBA" id="ARBA00004167"/>
    </source>
</evidence>
<accession>A0A9P4MDY8</accession>
<dbReference type="GO" id="GO:0016020">
    <property type="term" value="C:membrane"/>
    <property type="evidence" value="ECO:0007669"/>
    <property type="project" value="UniProtKB-SubCell"/>
</dbReference>
<sequence>MVCLNASLPLAKCESSGSGGQDFYCCPEDDTCDCLDGKNAIQRGASQPTTVTVIKATSWLGMSSTTTTTSSSSTKSTTSASALAITLSKLSASSSSTTHSPTPTANPPQQKSNSGSVLAAGLGGGLGGAALLALLVGLFLWFHRRSQRKTLSSATSDTGMQETFVQPQASMGGGSSTSAAYYEADHTGAVFEAPYNAQRAKNQRNELDGNYNSPVEMDNSSYANSGLSSHTPVSPPIVSPDALTHRLG</sequence>
<dbReference type="PANTHER" id="PTHR15549:SF30">
    <property type="entry name" value="MID2 DOMAIN-CONTAINING PROTEIN"/>
    <property type="match status" value="1"/>
</dbReference>
<evidence type="ECO:0008006" key="9">
    <source>
        <dbReference type="Google" id="ProtNLM"/>
    </source>
</evidence>
<proteinExistence type="predicted"/>
<name>A0A9P4MDY8_9PEZI</name>
<dbReference type="PANTHER" id="PTHR15549">
    <property type="entry name" value="PAIRED IMMUNOGLOBULIN-LIKE TYPE 2 RECEPTOR"/>
    <property type="match status" value="1"/>
</dbReference>
<protein>
    <recommendedName>
        <fullName evidence="9">Extracellular membrane protein CFEM domain-containing protein</fullName>
    </recommendedName>
</protein>
<keyword evidence="8" id="KW-1185">Reference proteome</keyword>
<feature type="transmembrane region" description="Helical" evidence="6">
    <location>
        <begin position="117"/>
        <end position="142"/>
    </location>
</feature>